<feature type="region of interest" description="Disordered" evidence="1">
    <location>
        <begin position="26"/>
        <end position="49"/>
    </location>
</feature>
<accession>A0A6J6X0Q4</accession>
<dbReference type="AlphaFoldDB" id="A0A6J6X0Q4"/>
<organism evidence="2">
    <name type="scientific">freshwater metagenome</name>
    <dbReference type="NCBI Taxonomy" id="449393"/>
    <lineage>
        <taxon>unclassified sequences</taxon>
        <taxon>metagenomes</taxon>
        <taxon>ecological metagenomes</taxon>
    </lineage>
</organism>
<gene>
    <name evidence="2" type="ORF">UFOPK2992_00273</name>
</gene>
<evidence type="ECO:0000313" key="2">
    <source>
        <dbReference type="EMBL" id="CAB4789063.1"/>
    </source>
</evidence>
<sequence>MLGISANAASIRIHRAKGRLAVALGRKNDAGAGHEGVGNTPVERQKEAT</sequence>
<proteinExistence type="predicted"/>
<evidence type="ECO:0000256" key="1">
    <source>
        <dbReference type="SAM" id="MobiDB-lite"/>
    </source>
</evidence>
<dbReference type="EMBL" id="CAFAAI010000025">
    <property type="protein sequence ID" value="CAB4789063.1"/>
    <property type="molecule type" value="Genomic_DNA"/>
</dbReference>
<protein>
    <submittedName>
        <fullName evidence="2">Unannotated protein</fullName>
    </submittedName>
</protein>
<name>A0A6J6X0Q4_9ZZZZ</name>
<reference evidence="2" key="1">
    <citation type="submission" date="2020-05" db="EMBL/GenBank/DDBJ databases">
        <authorList>
            <person name="Chiriac C."/>
            <person name="Salcher M."/>
            <person name="Ghai R."/>
            <person name="Kavagutti S V."/>
        </authorList>
    </citation>
    <scope>NUCLEOTIDE SEQUENCE</scope>
</reference>